<dbReference type="SUPFAM" id="SSF51735">
    <property type="entry name" value="NAD(P)-binding Rossmann-fold domains"/>
    <property type="match status" value="1"/>
</dbReference>
<dbReference type="EMBL" id="SPPD01000003">
    <property type="protein sequence ID" value="TFU98447.1"/>
    <property type="molecule type" value="Genomic_DNA"/>
</dbReference>
<dbReference type="InterPro" id="IPR001509">
    <property type="entry name" value="Epimerase_deHydtase"/>
</dbReference>
<dbReference type="GO" id="GO:0042732">
    <property type="term" value="P:D-xylose metabolic process"/>
    <property type="evidence" value="ECO:0007669"/>
    <property type="project" value="InterPro"/>
</dbReference>
<comment type="caution">
    <text evidence="6">The sequence shown here is derived from an EMBL/GenBank/DDBJ whole genome shotgun (WGS) entry which is preliminary data.</text>
</comment>
<organism evidence="6 7">
    <name type="scientific">Streptococcus cuniculi</name>
    <dbReference type="NCBI Taxonomy" id="1432788"/>
    <lineage>
        <taxon>Bacteria</taxon>
        <taxon>Bacillati</taxon>
        <taxon>Bacillota</taxon>
        <taxon>Bacilli</taxon>
        <taxon>Lactobacillales</taxon>
        <taxon>Streptococcaceae</taxon>
        <taxon>Streptococcus</taxon>
    </lineage>
</organism>
<evidence type="ECO:0000256" key="2">
    <source>
        <dbReference type="ARBA" id="ARBA00022793"/>
    </source>
</evidence>
<accession>A0A4Y9JC81</accession>
<dbReference type="GO" id="GO:0048040">
    <property type="term" value="F:UDP-glucuronate decarboxylase activity"/>
    <property type="evidence" value="ECO:0007669"/>
    <property type="project" value="TreeGrafter"/>
</dbReference>
<reference evidence="6 7" key="1">
    <citation type="submission" date="2019-03" db="EMBL/GenBank/DDBJ databases">
        <title>Diversity of the mouse oral microbiome.</title>
        <authorList>
            <person name="Joseph S."/>
            <person name="Aduse-Opoku J."/>
            <person name="Curtis M."/>
            <person name="Wade W."/>
            <person name="Hashim A."/>
        </authorList>
    </citation>
    <scope>NUCLEOTIDE SEQUENCE [LARGE SCALE GENOMIC DNA]</scope>
    <source>
        <strain evidence="6 7">WM131</strain>
    </source>
</reference>
<evidence type="ECO:0000256" key="3">
    <source>
        <dbReference type="ARBA" id="ARBA00023027"/>
    </source>
</evidence>
<dbReference type="STRING" id="1432788.BU202_05270"/>
<evidence type="ECO:0000259" key="5">
    <source>
        <dbReference type="Pfam" id="PF01370"/>
    </source>
</evidence>
<dbReference type="PANTHER" id="PTHR43078">
    <property type="entry name" value="UDP-GLUCURONIC ACID DECARBOXYLASE-RELATED"/>
    <property type="match status" value="1"/>
</dbReference>
<dbReference type="InterPro" id="IPR044516">
    <property type="entry name" value="UXS-like"/>
</dbReference>
<dbReference type="OrthoDB" id="9771073at2"/>
<feature type="domain" description="NAD-dependent epimerase/dehydratase" evidence="5">
    <location>
        <begin position="29"/>
        <end position="271"/>
    </location>
</feature>
<evidence type="ECO:0000256" key="4">
    <source>
        <dbReference type="ARBA" id="ARBA00023239"/>
    </source>
</evidence>
<evidence type="ECO:0000313" key="6">
    <source>
        <dbReference type="EMBL" id="TFU98447.1"/>
    </source>
</evidence>
<dbReference type="PANTHER" id="PTHR43078:SF6">
    <property type="entry name" value="UDP-GLUCURONIC ACID DECARBOXYLASE 1"/>
    <property type="match status" value="1"/>
</dbReference>
<keyword evidence="3" id="KW-0520">NAD</keyword>
<evidence type="ECO:0000256" key="1">
    <source>
        <dbReference type="ARBA" id="ARBA00001911"/>
    </source>
</evidence>
<sequence length="354" mass="39296">MVDKYVLTEIENLVSENKALFEQLHTRRVFVTGATGLIGSQIVLAFLMANEKYSLEIRITVLVRSLAKAQAIFGDDIERLQVVIGDVRDRLEVKDPIDYVIHGASVTNSLDFVQKPVDTIYTVVDGTRNVLELAKEQTIKGFVFLSSLEVYGSFEGQKDVSENDFGHLNPANARSSYSEGKRLAESLCISYAAQYHLPVKIARLCQTFGPGVDYQDNRVFAQFARSVIEKQDIILHTTGGTERNYCSIKDAIAGILHILLLGQSGEAYNVANENTLISIKDMAELVASLDASAAINVVVDLQDIQKFGYNPEVKLKLLTKKLADLGWKPTVDLPTMFAGVIESMKYSRVKHDEQ</sequence>
<protein>
    <submittedName>
        <fullName evidence="6">NAD-dependent epimerase/dehydratase family protein</fullName>
    </submittedName>
</protein>
<dbReference type="RefSeq" id="WP_135181513.1">
    <property type="nucleotide sequence ID" value="NZ_JADGKZ010000003.1"/>
</dbReference>
<dbReference type="AlphaFoldDB" id="A0A4Y9JC81"/>
<dbReference type="Proteomes" id="UP000297253">
    <property type="component" value="Unassembled WGS sequence"/>
</dbReference>
<gene>
    <name evidence="6" type="ORF">E4T82_03640</name>
</gene>
<comment type="cofactor">
    <cofactor evidence="1">
        <name>NAD(+)</name>
        <dbReference type="ChEBI" id="CHEBI:57540"/>
    </cofactor>
</comment>
<dbReference type="InterPro" id="IPR036291">
    <property type="entry name" value="NAD(P)-bd_dom_sf"/>
</dbReference>
<name>A0A4Y9JC81_9STRE</name>
<proteinExistence type="predicted"/>
<dbReference type="GO" id="GO:0005737">
    <property type="term" value="C:cytoplasm"/>
    <property type="evidence" value="ECO:0007669"/>
    <property type="project" value="TreeGrafter"/>
</dbReference>
<dbReference type="GO" id="GO:0070403">
    <property type="term" value="F:NAD+ binding"/>
    <property type="evidence" value="ECO:0007669"/>
    <property type="project" value="InterPro"/>
</dbReference>
<evidence type="ECO:0000313" key="7">
    <source>
        <dbReference type="Proteomes" id="UP000297253"/>
    </source>
</evidence>
<keyword evidence="4" id="KW-0456">Lyase</keyword>
<keyword evidence="2" id="KW-0210">Decarboxylase</keyword>
<dbReference type="Pfam" id="PF01370">
    <property type="entry name" value="Epimerase"/>
    <property type="match status" value="1"/>
</dbReference>
<dbReference type="Gene3D" id="3.40.50.720">
    <property type="entry name" value="NAD(P)-binding Rossmann-like Domain"/>
    <property type="match status" value="1"/>
</dbReference>